<organism evidence="3 4">
    <name type="scientific">Hymenobacter antarcticus</name>
    <dbReference type="NCBI Taxonomy" id="486270"/>
    <lineage>
        <taxon>Bacteria</taxon>
        <taxon>Pseudomonadati</taxon>
        <taxon>Bacteroidota</taxon>
        <taxon>Cytophagia</taxon>
        <taxon>Cytophagales</taxon>
        <taxon>Hymenobacteraceae</taxon>
        <taxon>Hymenobacter</taxon>
    </lineage>
</organism>
<feature type="signal peptide" evidence="1">
    <location>
        <begin position="1"/>
        <end position="18"/>
    </location>
</feature>
<evidence type="ECO:0000256" key="1">
    <source>
        <dbReference type="SAM" id="SignalP"/>
    </source>
</evidence>
<proteinExistence type="predicted"/>
<evidence type="ECO:0000313" key="3">
    <source>
        <dbReference type="EMBL" id="GAA3960976.1"/>
    </source>
</evidence>
<dbReference type="EMBL" id="BAABDI010000002">
    <property type="protein sequence ID" value="GAA3960976.1"/>
    <property type="molecule type" value="Genomic_DNA"/>
</dbReference>
<dbReference type="InterPro" id="IPR006869">
    <property type="entry name" value="DUF547"/>
</dbReference>
<dbReference type="Pfam" id="PF04784">
    <property type="entry name" value="DUF547"/>
    <property type="match status" value="1"/>
</dbReference>
<name>A0ABP7P7K2_9BACT</name>
<gene>
    <name evidence="3" type="ORF">GCM10022407_04840</name>
</gene>
<dbReference type="PANTHER" id="PTHR46361">
    <property type="entry name" value="ELECTRON CARRIER/ PROTEIN DISULFIDE OXIDOREDUCTASE"/>
    <property type="match status" value="1"/>
</dbReference>
<feature type="chain" id="PRO_5045195587" evidence="1">
    <location>
        <begin position="19"/>
        <end position="255"/>
    </location>
</feature>
<accession>A0ABP7P7K2</accession>
<feature type="domain" description="DUF547" evidence="2">
    <location>
        <begin position="73"/>
        <end position="173"/>
    </location>
</feature>
<comment type="caution">
    <text evidence="3">The sequence shown here is derived from an EMBL/GenBank/DDBJ whole genome shotgun (WGS) entry which is preliminary data.</text>
</comment>
<reference evidence="4" key="1">
    <citation type="journal article" date="2019" name="Int. J. Syst. Evol. Microbiol.">
        <title>The Global Catalogue of Microorganisms (GCM) 10K type strain sequencing project: providing services to taxonomists for standard genome sequencing and annotation.</title>
        <authorList>
            <consortium name="The Broad Institute Genomics Platform"/>
            <consortium name="The Broad Institute Genome Sequencing Center for Infectious Disease"/>
            <person name="Wu L."/>
            <person name="Ma J."/>
        </authorList>
    </citation>
    <scope>NUCLEOTIDE SEQUENCE [LARGE SCALE GENOMIC DNA]</scope>
    <source>
        <strain evidence="4">JCM 17217</strain>
    </source>
</reference>
<protein>
    <submittedName>
        <fullName evidence="3">DUF547 domain-containing protein</fullName>
    </submittedName>
</protein>
<evidence type="ECO:0000259" key="2">
    <source>
        <dbReference type="Pfam" id="PF04784"/>
    </source>
</evidence>
<keyword evidence="1" id="KW-0732">Signal</keyword>
<keyword evidence="4" id="KW-1185">Reference proteome</keyword>
<dbReference type="PANTHER" id="PTHR46361:SF3">
    <property type="entry name" value="ELECTRON CARRIER_ PROTEIN DISULFIDE OXIDOREDUCTASE"/>
    <property type="match status" value="1"/>
</dbReference>
<sequence length="255" mass="28701">MGLLSICWLLAGTTQVQAATPPSTSVITAHTTAFLHKFVDKEGKVNYQAIQRNPGQLANLLAEIAAFDVAKANMADQYAFYLNAYNVLVIGEIVAHYPLTSVQDMPGFFNRTQLSIAGQQLTLDQIETDKLRKIYDDPRLHFALVCGTNSCPRLSRAAYVGKELFVQLNNQARFALLDPNYVKVDPATKKVLLPEIFKWYDSDFSASGSSGVMYVNKFRQEDRLPTWYTVEYYPYNWSLNDQKLLPSSVAELQPK</sequence>
<evidence type="ECO:0000313" key="4">
    <source>
        <dbReference type="Proteomes" id="UP001501556"/>
    </source>
</evidence>
<dbReference type="Proteomes" id="UP001501556">
    <property type="component" value="Unassembled WGS sequence"/>
</dbReference>